<dbReference type="EMBL" id="JAHYIQ010000042">
    <property type="protein sequence ID" value="KAK1118684.1"/>
    <property type="molecule type" value="Genomic_DNA"/>
</dbReference>
<reference evidence="1" key="1">
    <citation type="submission" date="2021-10" db="EMBL/GenBank/DDBJ databases">
        <title>Melipona bicolor Genome sequencing and assembly.</title>
        <authorList>
            <person name="Araujo N.S."/>
            <person name="Arias M.C."/>
        </authorList>
    </citation>
    <scope>NUCLEOTIDE SEQUENCE</scope>
    <source>
        <strain evidence="1">USP_2M_L1-L4_2017</strain>
        <tissue evidence="1">Whole body</tissue>
    </source>
</reference>
<evidence type="ECO:0000313" key="1">
    <source>
        <dbReference type="EMBL" id="KAK1118684.1"/>
    </source>
</evidence>
<name>A0AA40FGV5_9HYME</name>
<dbReference type="Proteomes" id="UP001177670">
    <property type="component" value="Unassembled WGS sequence"/>
</dbReference>
<accession>A0AA40FGV5</accession>
<dbReference type="AlphaFoldDB" id="A0AA40FGV5"/>
<gene>
    <name evidence="1" type="ORF">K0M31_014988</name>
</gene>
<comment type="caution">
    <text evidence="1">The sequence shown here is derived from an EMBL/GenBank/DDBJ whole genome shotgun (WGS) entry which is preliminary data.</text>
</comment>
<keyword evidence="2" id="KW-1185">Reference proteome</keyword>
<sequence>MPLRGSCSHWWVRADLPGSTYSVRSGSVIVGIFPSWRNSQTAGTSGQPLPPLVDDESFARTSHQRLGSGECDIRGLAATVAFTAPSTTRRRRQRRQRRQ</sequence>
<evidence type="ECO:0000313" key="2">
    <source>
        <dbReference type="Proteomes" id="UP001177670"/>
    </source>
</evidence>
<organism evidence="1 2">
    <name type="scientific">Melipona bicolor</name>
    <dbReference type="NCBI Taxonomy" id="60889"/>
    <lineage>
        <taxon>Eukaryota</taxon>
        <taxon>Metazoa</taxon>
        <taxon>Ecdysozoa</taxon>
        <taxon>Arthropoda</taxon>
        <taxon>Hexapoda</taxon>
        <taxon>Insecta</taxon>
        <taxon>Pterygota</taxon>
        <taxon>Neoptera</taxon>
        <taxon>Endopterygota</taxon>
        <taxon>Hymenoptera</taxon>
        <taxon>Apocrita</taxon>
        <taxon>Aculeata</taxon>
        <taxon>Apoidea</taxon>
        <taxon>Anthophila</taxon>
        <taxon>Apidae</taxon>
        <taxon>Melipona</taxon>
    </lineage>
</organism>
<proteinExistence type="predicted"/>
<protein>
    <submittedName>
        <fullName evidence="1">Uncharacterized protein</fullName>
    </submittedName>
</protein>